<sequence length="347" mass="39205">MNAWNMIAIGPLYPVSIPVHTPEQYWCEVRERTRLSHPDRRRIGLRIRRVNPQLTKKSSWDIVRVQARHRTPPKRPDYRRQTELCGSFVVEHPQFDEMEAKWGRGSTLGAPHDSVRCEMHGGNSDWQQVAAVRCTPELVESILPEEGYEDTSVIFADRCSVSPERKQNPWSNSQALDEKVRLRTREVSVAQSKPPSCPISSISSGSNRWDYGLVHELPSRRGQVNTPKRYGQDRVIFQIYMAVVANEGVALGFEGDVVVGPNERHVEFADGGSRAVLVRDYKPSSVRARPREAEATEINISPVRSYVMSPRSMKKVIVIPEISGIVVQGKGNARPFGRRSSFSPTIL</sequence>
<gene>
    <name evidence="1" type="ORF">BD410DRAFT_807053</name>
</gene>
<reference evidence="1 2" key="1">
    <citation type="submission" date="2018-06" db="EMBL/GenBank/DDBJ databases">
        <title>A transcriptomic atlas of mushroom development highlights an independent origin of complex multicellularity.</title>
        <authorList>
            <consortium name="DOE Joint Genome Institute"/>
            <person name="Krizsan K."/>
            <person name="Almasi E."/>
            <person name="Merenyi Z."/>
            <person name="Sahu N."/>
            <person name="Viragh M."/>
            <person name="Koszo T."/>
            <person name="Mondo S."/>
            <person name="Kiss B."/>
            <person name="Balint B."/>
            <person name="Kues U."/>
            <person name="Barry K."/>
            <person name="Hegedus J.C."/>
            <person name="Henrissat B."/>
            <person name="Johnson J."/>
            <person name="Lipzen A."/>
            <person name="Ohm R."/>
            <person name="Nagy I."/>
            <person name="Pangilinan J."/>
            <person name="Yan J."/>
            <person name="Xiong Y."/>
            <person name="Grigoriev I.V."/>
            <person name="Hibbett D.S."/>
            <person name="Nagy L.G."/>
        </authorList>
    </citation>
    <scope>NUCLEOTIDE SEQUENCE [LARGE SCALE GENOMIC DNA]</scope>
    <source>
        <strain evidence="1 2">SZMC22713</strain>
    </source>
</reference>
<name>A0A4Y7PSG3_9AGAM</name>
<proteinExistence type="predicted"/>
<dbReference type="VEuPathDB" id="FungiDB:BD410DRAFT_807053"/>
<evidence type="ECO:0000313" key="1">
    <source>
        <dbReference type="EMBL" id="TDL17802.1"/>
    </source>
</evidence>
<evidence type="ECO:0000313" key="2">
    <source>
        <dbReference type="Proteomes" id="UP000294933"/>
    </source>
</evidence>
<accession>A0A4Y7PSG3</accession>
<protein>
    <submittedName>
        <fullName evidence="1">Uncharacterized protein</fullName>
    </submittedName>
</protein>
<keyword evidence="2" id="KW-1185">Reference proteome</keyword>
<dbReference type="Proteomes" id="UP000294933">
    <property type="component" value="Unassembled WGS sequence"/>
</dbReference>
<organism evidence="1 2">
    <name type="scientific">Rickenella mellea</name>
    <dbReference type="NCBI Taxonomy" id="50990"/>
    <lineage>
        <taxon>Eukaryota</taxon>
        <taxon>Fungi</taxon>
        <taxon>Dikarya</taxon>
        <taxon>Basidiomycota</taxon>
        <taxon>Agaricomycotina</taxon>
        <taxon>Agaricomycetes</taxon>
        <taxon>Hymenochaetales</taxon>
        <taxon>Rickenellaceae</taxon>
        <taxon>Rickenella</taxon>
    </lineage>
</organism>
<dbReference type="AlphaFoldDB" id="A0A4Y7PSG3"/>
<dbReference type="EMBL" id="ML170216">
    <property type="protein sequence ID" value="TDL17802.1"/>
    <property type="molecule type" value="Genomic_DNA"/>
</dbReference>